<keyword evidence="3" id="KW-1185">Reference proteome</keyword>
<dbReference type="InterPro" id="IPR032710">
    <property type="entry name" value="NTF2-like_dom_sf"/>
</dbReference>
<gene>
    <name evidence="2" type="ORF">RQP53_09305</name>
</gene>
<organism evidence="2 3">
    <name type="scientific">Roseateles aquae</name>
    <dbReference type="NCBI Taxonomy" id="3077235"/>
    <lineage>
        <taxon>Bacteria</taxon>
        <taxon>Pseudomonadati</taxon>
        <taxon>Pseudomonadota</taxon>
        <taxon>Betaproteobacteria</taxon>
        <taxon>Burkholderiales</taxon>
        <taxon>Sphaerotilaceae</taxon>
        <taxon>Roseateles</taxon>
    </lineage>
</organism>
<dbReference type="Proteomes" id="UP001246372">
    <property type="component" value="Unassembled WGS sequence"/>
</dbReference>
<protein>
    <submittedName>
        <fullName evidence="2">Nuclear transport factor 2 family protein</fullName>
    </submittedName>
</protein>
<dbReference type="Pfam" id="PF12680">
    <property type="entry name" value="SnoaL_2"/>
    <property type="match status" value="1"/>
</dbReference>
<evidence type="ECO:0000313" key="2">
    <source>
        <dbReference type="EMBL" id="MDT8999462.1"/>
    </source>
</evidence>
<dbReference type="EMBL" id="JAVXZY010000003">
    <property type="protein sequence ID" value="MDT8999462.1"/>
    <property type="molecule type" value="Genomic_DNA"/>
</dbReference>
<reference evidence="2" key="1">
    <citation type="submission" date="2023-09" db="EMBL/GenBank/DDBJ databases">
        <title>Paucibacter sp. APW11 Genome sequencing and assembly.</title>
        <authorList>
            <person name="Kim I."/>
        </authorList>
    </citation>
    <scope>NUCLEOTIDE SEQUENCE</scope>
    <source>
        <strain evidence="2">APW11</strain>
    </source>
</reference>
<dbReference type="SUPFAM" id="SSF54427">
    <property type="entry name" value="NTF2-like"/>
    <property type="match status" value="1"/>
</dbReference>
<accession>A0ABU3PA73</accession>
<feature type="domain" description="SnoaL-like" evidence="1">
    <location>
        <begin position="14"/>
        <end position="114"/>
    </location>
</feature>
<evidence type="ECO:0000313" key="3">
    <source>
        <dbReference type="Proteomes" id="UP001246372"/>
    </source>
</evidence>
<dbReference type="RefSeq" id="WP_315650024.1">
    <property type="nucleotide sequence ID" value="NZ_JAVXZY010000003.1"/>
</dbReference>
<dbReference type="InterPro" id="IPR037401">
    <property type="entry name" value="SnoaL-like"/>
</dbReference>
<dbReference type="Gene3D" id="3.10.450.50">
    <property type="match status" value="1"/>
</dbReference>
<comment type="caution">
    <text evidence="2">The sequence shown here is derived from an EMBL/GenBank/DDBJ whole genome shotgun (WGS) entry which is preliminary data.</text>
</comment>
<evidence type="ECO:0000259" key="1">
    <source>
        <dbReference type="Pfam" id="PF12680"/>
    </source>
</evidence>
<sequence>MTTTQDSRLGRLIQLFENLQPGDVARLGECYSEAVYFRDPFNEVHSLAAMQAIFAHMFETLDAPRFVVSAAFSEGEQALLIWDFHFRMKGQAQPRHIHGSSHLRFALDGRCCYHRDYWDAAEELYEKLPVLGAVLRFIKRKLSATTAHR</sequence>
<name>A0ABU3PA73_9BURK</name>
<proteinExistence type="predicted"/>